<proteinExistence type="predicted"/>
<comment type="caution">
    <text evidence="3">The sequence shown here is derived from an EMBL/GenBank/DDBJ whole genome shotgun (WGS) entry which is preliminary data.</text>
</comment>
<evidence type="ECO:0000313" key="4">
    <source>
        <dbReference type="Proteomes" id="UP000298213"/>
    </source>
</evidence>
<reference evidence="3 4" key="1">
    <citation type="submission" date="2019-03" db="EMBL/GenBank/DDBJ databases">
        <title>Genome sequence of Sphingomonas sp. 17J27-24.</title>
        <authorList>
            <person name="Kim M."/>
            <person name="Maeng S."/>
            <person name="Sathiyaraj S."/>
        </authorList>
    </citation>
    <scope>NUCLEOTIDE SEQUENCE [LARGE SCALE GENOMIC DNA]</scope>
    <source>
        <strain evidence="3 4">17J27-24</strain>
    </source>
</reference>
<feature type="signal peptide" evidence="2">
    <location>
        <begin position="1"/>
        <end position="17"/>
    </location>
</feature>
<evidence type="ECO:0000256" key="2">
    <source>
        <dbReference type="SAM" id="SignalP"/>
    </source>
</evidence>
<evidence type="ECO:0000256" key="1">
    <source>
        <dbReference type="SAM" id="MobiDB-lite"/>
    </source>
</evidence>
<evidence type="ECO:0000313" key="3">
    <source>
        <dbReference type="EMBL" id="TFI57294.1"/>
    </source>
</evidence>
<dbReference type="RefSeq" id="WP_135088454.1">
    <property type="nucleotide sequence ID" value="NZ_SPDV01000033.1"/>
</dbReference>
<gene>
    <name evidence="3" type="ORF">E2493_15610</name>
</gene>
<dbReference type="OrthoDB" id="92254at2"/>
<keyword evidence="2" id="KW-0732">Signal</keyword>
<feature type="chain" id="PRO_5021193892" evidence="2">
    <location>
        <begin position="18"/>
        <end position="112"/>
    </location>
</feature>
<organism evidence="3 4">
    <name type="scientific">Sphingomonas parva</name>
    <dbReference type="NCBI Taxonomy" id="2555898"/>
    <lineage>
        <taxon>Bacteria</taxon>
        <taxon>Pseudomonadati</taxon>
        <taxon>Pseudomonadota</taxon>
        <taxon>Alphaproteobacteria</taxon>
        <taxon>Sphingomonadales</taxon>
        <taxon>Sphingomonadaceae</taxon>
        <taxon>Sphingomonas</taxon>
    </lineage>
</organism>
<dbReference type="Proteomes" id="UP000298213">
    <property type="component" value="Unassembled WGS sequence"/>
</dbReference>
<feature type="region of interest" description="Disordered" evidence="1">
    <location>
        <begin position="89"/>
        <end position="112"/>
    </location>
</feature>
<name>A0A4Y8ZMW2_9SPHN</name>
<dbReference type="AlphaFoldDB" id="A0A4Y8ZMW2"/>
<sequence>MRLLILTALAAAVPGSAAPPSTPEGARAPSSRQIPIVRGTLCDRADVHWADNVGSPEARPLTELPPGDTILAVYREREDGCIDPVIVRYGDPGRAPRAPAPEPVRPRARTWR</sequence>
<accession>A0A4Y8ZMW2</accession>
<dbReference type="EMBL" id="SPDV01000033">
    <property type="protein sequence ID" value="TFI57294.1"/>
    <property type="molecule type" value="Genomic_DNA"/>
</dbReference>
<protein>
    <submittedName>
        <fullName evidence="3">Uncharacterized protein</fullName>
    </submittedName>
</protein>
<keyword evidence="4" id="KW-1185">Reference proteome</keyword>